<dbReference type="GO" id="GO:0046872">
    <property type="term" value="F:metal ion binding"/>
    <property type="evidence" value="ECO:0007669"/>
    <property type="project" value="UniProtKB-KW"/>
</dbReference>
<comment type="pathway">
    <text evidence="3">Amine and polyamine biosynthesis; carnitine biosynthesis.</text>
</comment>
<feature type="region of interest" description="Disordered" evidence="17">
    <location>
        <begin position="330"/>
        <end position="353"/>
    </location>
</feature>
<evidence type="ECO:0000259" key="19">
    <source>
        <dbReference type="Pfam" id="PF06155"/>
    </source>
</evidence>
<dbReference type="Proteomes" id="UP000006039">
    <property type="component" value="Unassembled WGS sequence"/>
</dbReference>
<dbReference type="Pfam" id="PF06155">
    <property type="entry name" value="GBBH-like_N"/>
    <property type="match status" value="1"/>
</dbReference>
<dbReference type="OrthoDB" id="408743at2759"/>
<dbReference type="GeneID" id="20343078"/>
<reference evidence="20" key="3">
    <citation type="submission" date="2010-09" db="EMBL/GenBank/DDBJ databases">
        <title>Annotation of Gaeumannomyces graminis var. tritici R3-111a-1.</title>
        <authorList>
            <consortium name="The Broad Institute Genome Sequencing Platform"/>
            <person name="Ma L.-J."/>
            <person name="Dead R."/>
            <person name="Young S.K."/>
            <person name="Zeng Q."/>
            <person name="Gargeya S."/>
            <person name="Fitzgerald M."/>
            <person name="Haas B."/>
            <person name="Abouelleil A."/>
            <person name="Alvarado L."/>
            <person name="Arachchi H.M."/>
            <person name="Berlin A."/>
            <person name="Brown A."/>
            <person name="Chapman S.B."/>
            <person name="Chen Z."/>
            <person name="Dunbar C."/>
            <person name="Freedman E."/>
            <person name="Gearin G."/>
            <person name="Gellesch M."/>
            <person name="Goldberg J."/>
            <person name="Griggs A."/>
            <person name="Gujja S."/>
            <person name="Heiman D."/>
            <person name="Howarth C."/>
            <person name="Larson L."/>
            <person name="Lui A."/>
            <person name="MacDonald P.J.P."/>
            <person name="Mehta T."/>
            <person name="Montmayeur A."/>
            <person name="Murphy C."/>
            <person name="Neiman D."/>
            <person name="Pearson M."/>
            <person name="Priest M."/>
            <person name="Roberts A."/>
            <person name="Saif S."/>
            <person name="Shea T."/>
            <person name="Shenoy N."/>
            <person name="Sisk P."/>
            <person name="Stolte C."/>
            <person name="Sykes S."/>
            <person name="Yandava C."/>
            <person name="Wortman J."/>
            <person name="Nusbaum C."/>
            <person name="Birren B."/>
        </authorList>
    </citation>
    <scope>NUCLEOTIDE SEQUENCE</scope>
    <source>
        <strain evidence="20">R3-111a-1</strain>
    </source>
</reference>
<dbReference type="PANTHER" id="PTHR10696:SF51">
    <property type="entry name" value="TRIMETHYLLYSINE DIOXYGENASE, MITOCHONDRIAL"/>
    <property type="match status" value="1"/>
</dbReference>
<dbReference type="CDD" id="cd00250">
    <property type="entry name" value="CAS_like"/>
    <property type="match status" value="1"/>
</dbReference>
<evidence type="ECO:0000313" key="22">
    <source>
        <dbReference type="Proteomes" id="UP000006039"/>
    </source>
</evidence>
<evidence type="ECO:0000256" key="3">
    <source>
        <dbReference type="ARBA" id="ARBA00005022"/>
    </source>
</evidence>
<reference evidence="21" key="5">
    <citation type="submission" date="2018-04" db="UniProtKB">
        <authorList>
            <consortium name="EnsemblFungi"/>
        </authorList>
    </citation>
    <scope>IDENTIFICATION</scope>
    <source>
        <strain evidence="21">R3-111a-1</strain>
    </source>
</reference>
<feature type="domain" description="Gamma-butyrobetaine hydroxylase-like N-terminal" evidence="19">
    <location>
        <begin position="82"/>
        <end position="143"/>
    </location>
</feature>
<dbReference type="STRING" id="644352.J3NMW2"/>
<dbReference type="GO" id="GO:0005739">
    <property type="term" value="C:mitochondrion"/>
    <property type="evidence" value="ECO:0007669"/>
    <property type="project" value="TreeGrafter"/>
</dbReference>
<evidence type="ECO:0000256" key="5">
    <source>
        <dbReference type="ARBA" id="ARBA00012267"/>
    </source>
</evidence>
<dbReference type="Gene3D" id="3.30.2020.30">
    <property type="match status" value="1"/>
</dbReference>
<proteinExistence type="inferred from homology"/>
<accession>J3NMW2</accession>
<evidence type="ECO:0000256" key="1">
    <source>
        <dbReference type="ARBA" id="ARBA00001954"/>
    </source>
</evidence>
<evidence type="ECO:0000256" key="15">
    <source>
        <dbReference type="ARBA" id="ARBA00049334"/>
    </source>
</evidence>
<evidence type="ECO:0000256" key="8">
    <source>
        <dbReference type="ARBA" id="ARBA00022964"/>
    </source>
</evidence>
<feature type="region of interest" description="Disordered" evidence="17">
    <location>
        <begin position="287"/>
        <end position="316"/>
    </location>
</feature>
<evidence type="ECO:0000256" key="4">
    <source>
        <dbReference type="ARBA" id="ARBA00008654"/>
    </source>
</evidence>
<dbReference type="VEuPathDB" id="FungiDB:GGTG_02620"/>
<evidence type="ECO:0000259" key="18">
    <source>
        <dbReference type="Pfam" id="PF02668"/>
    </source>
</evidence>
<dbReference type="SUPFAM" id="SSF51197">
    <property type="entry name" value="Clavaminate synthase-like"/>
    <property type="match status" value="2"/>
</dbReference>
<dbReference type="FunFam" id="3.30.2020.30:FF:000002">
    <property type="entry name" value="Putative gamma-butyrobetaine dioxygenase"/>
    <property type="match status" value="1"/>
</dbReference>
<dbReference type="InterPro" id="IPR042098">
    <property type="entry name" value="TauD-like_sf"/>
</dbReference>
<keyword evidence="9" id="KW-0560">Oxidoreductase</keyword>
<dbReference type="eggNOG" id="KOG3889">
    <property type="taxonomic scope" value="Eukaryota"/>
</dbReference>
<dbReference type="InterPro" id="IPR038492">
    <property type="entry name" value="GBBH-like_N_sf"/>
</dbReference>
<keyword evidence="22" id="KW-1185">Reference proteome</keyword>
<dbReference type="PANTHER" id="PTHR10696">
    <property type="entry name" value="GAMMA-BUTYROBETAINE HYDROXYLASE-RELATED"/>
    <property type="match status" value="1"/>
</dbReference>
<dbReference type="Pfam" id="PF02668">
    <property type="entry name" value="TauD"/>
    <property type="match status" value="2"/>
</dbReference>
<comment type="similarity">
    <text evidence="4">Belongs to the gamma-BBH/TMLD family.</text>
</comment>
<dbReference type="GO" id="GO:0045329">
    <property type="term" value="P:carnitine biosynthetic process"/>
    <property type="evidence" value="ECO:0007669"/>
    <property type="project" value="UniProtKB-KW"/>
</dbReference>
<evidence type="ECO:0000256" key="6">
    <source>
        <dbReference type="ARBA" id="ARBA00022723"/>
    </source>
</evidence>
<keyword evidence="7" id="KW-0124">Carnitine biosynthesis</keyword>
<evidence type="ECO:0000256" key="11">
    <source>
        <dbReference type="ARBA" id="ARBA00030363"/>
    </source>
</evidence>
<evidence type="ECO:0000256" key="17">
    <source>
        <dbReference type="SAM" id="MobiDB-lite"/>
    </source>
</evidence>
<dbReference type="EC" id="1.14.11.8" evidence="5"/>
<comment type="cofactor">
    <cofactor evidence="2">
        <name>L-ascorbate</name>
        <dbReference type="ChEBI" id="CHEBI:38290"/>
    </cofactor>
</comment>
<feature type="compositionally biased region" description="Low complexity" evidence="17">
    <location>
        <begin position="297"/>
        <end position="307"/>
    </location>
</feature>
<dbReference type="GO" id="GO:0050353">
    <property type="term" value="F:trimethyllysine dioxygenase activity"/>
    <property type="evidence" value="ECO:0007669"/>
    <property type="project" value="UniProtKB-EC"/>
</dbReference>
<reference evidence="22" key="1">
    <citation type="submission" date="2010-07" db="EMBL/GenBank/DDBJ databases">
        <title>The genome sequence of Gaeumannomyces graminis var. tritici strain R3-111a-1.</title>
        <authorList>
            <consortium name="The Broad Institute Genome Sequencing Platform"/>
            <person name="Ma L.-J."/>
            <person name="Dead R."/>
            <person name="Young S."/>
            <person name="Zeng Q."/>
            <person name="Koehrsen M."/>
            <person name="Alvarado L."/>
            <person name="Berlin A."/>
            <person name="Chapman S.B."/>
            <person name="Chen Z."/>
            <person name="Freedman E."/>
            <person name="Gellesch M."/>
            <person name="Goldberg J."/>
            <person name="Griggs A."/>
            <person name="Gujja S."/>
            <person name="Heilman E.R."/>
            <person name="Heiman D."/>
            <person name="Hepburn T."/>
            <person name="Howarth C."/>
            <person name="Jen D."/>
            <person name="Larson L."/>
            <person name="Mehta T."/>
            <person name="Neiman D."/>
            <person name="Pearson M."/>
            <person name="Roberts A."/>
            <person name="Saif S."/>
            <person name="Shea T."/>
            <person name="Shenoy N."/>
            <person name="Sisk P."/>
            <person name="Stolte C."/>
            <person name="Sykes S."/>
            <person name="Walk T."/>
            <person name="White J."/>
            <person name="Yandava C."/>
            <person name="Haas B."/>
            <person name="Nusbaum C."/>
            <person name="Birren B."/>
        </authorList>
    </citation>
    <scope>NUCLEOTIDE SEQUENCE [LARGE SCALE GENOMIC DNA]</scope>
    <source>
        <strain evidence="22">R3-111a-1</strain>
    </source>
</reference>
<comment type="catalytic activity">
    <reaction evidence="15">
        <text>N(6),N(6),N(6)-trimethyl-L-lysine + 2-oxoglutarate + O2 = (3S)-3-hydroxy-N(6),N(6),N(6)-trimethyl-L-lysine + succinate + CO2</text>
        <dbReference type="Rhea" id="RHEA:14181"/>
        <dbReference type="ChEBI" id="CHEBI:15379"/>
        <dbReference type="ChEBI" id="CHEBI:16526"/>
        <dbReference type="ChEBI" id="CHEBI:16810"/>
        <dbReference type="ChEBI" id="CHEBI:30031"/>
        <dbReference type="ChEBI" id="CHEBI:58100"/>
        <dbReference type="ChEBI" id="CHEBI:141499"/>
        <dbReference type="EC" id="1.14.11.8"/>
    </reaction>
</comment>
<protein>
    <recommendedName>
        <fullName evidence="16">Trimethyllysine dioxygenase</fullName>
        <ecNumber evidence="5">1.14.11.8</ecNumber>
    </recommendedName>
    <alternativeName>
        <fullName evidence="12">Epsilon-trimethyllysine 2-oxoglutarate dioxygenase</fullName>
    </alternativeName>
    <alternativeName>
        <fullName evidence="11">TML hydroxylase</fullName>
    </alternativeName>
    <alternativeName>
        <fullName evidence="13">TML-alpha-ketoglutarate dioxygenase</fullName>
    </alternativeName>
</protein>
<evidence type="ECO:0000256" key="9">
    <source>
        <dbReference type="ARBA" id="ARBA00023002"/>
    </source>
</evidence>
<evidence type="ECO:0000256" key="13">
    <source>
        <dbReference type="ARBA" id="ARBA00032283"/>
    </source>
</evidence>
<dbReference type="EnsemblFungi" id="EJT77513">
    <property type="protein sequence ID" value="EJT77513"/>
    <property type="gene ID" value="GGTG_02620"/>
</dbReference>
<keyword evidence="6" id="KW-0479">Metal-binding</keyword>
<feature type="domain" description="TauD/TfdA-like" evidence="18">
    <location>
        <begin position="372"/>
        <end position="510"/>
    </location>
</feature>
<feature type="domain" description="TauD/TfdA-like" evidence="18">
    <location>
        <begin position="194"/>
        <end position="278"/>
    </location>
</feature>
<evidence type="ECO:0000313" key="20">
    <source>
        <dbReference type="EMBL" id="EJT77513.1"/>
    </source>
</evidence>
<dbReference type="InterPro" id="IPR050411">
    <property type="entry name" value="AlphaKG_dependent_hydroxylases"/>
</dbReference>
<evidence type="ECO:0000256" key="10">
    <source>
        <dbReference type="ARBA" id="ARBA00023004"/>
    </source>
</evidence>
<sequence length="538" mass="60319">MALRKIRRVLADLKYTPKLSGTISKSMRLNSYPIRAKLPPPSVSDGLIKASMPAGGDIQITNEGVDLSRYNPGTPVSVRPKRAVLPHFWLRDNCRCVRCVNQDTKQRNYKTFSLDQGLHPLEAHMRQDDLHVTWSDHHRSVYPREFISYYLAHDRRPATADFPKKSLWATWNDRMPPTALYSKVMDPDNNDFGVSVLTSHLMRHGFVFVPGTPATPEDTEKLLERIAFVRVTHYGGFYDFIPDLAKADTAYTNLALPAHTDTTYFTDPAGLQAFHLLSHVMPWEPPTGPTPWPRTLAAEAPAASSASPPEPMTPMSVSAQDSWEAFASRLMSESNSHNSDTTTTITVSNSDDSDTGMVRRVLSGSVRASDLEQGGKSLLVDGFHAAELLREQDPEAFKILSTVRLPWHASGNSGIAISPDKRYPVIELGEDGTTLHRIRWNNDDRGVVPIEDGGFSADQWYEAARKWDSIITQPEHEFWVQLKPGTVLIFDNWRVMHGRSAFVGTRRICGGYINRDDWISRWRNTALPADEVSDTVIG</sequence>
<evidence type="ECO:0000256" key="14">
    <source>
        <dbReference type="ARBA" id="ARBA00046008"/>
    </source>
</evidence>
<gene>
    <name evidence="21" type="primary">20343078</name>
    <name evidence="20" type="ORF">GGTG_02620</name>
</gene>
<dbReference type="HOGENOM" id="CLU_021859_2_2_1"/>
<comment type="cofactor">
    <cofactor evidence="1">
        <name>Fe(2+)</name>
        <dbReference type="ChEBI" id="CHEBI:29033"/>
    </cofactor>
</comment>
<dbReference type="AlphaFoldDB" id="J3NMW2"/>
<evidence type="ECO:0000256" key="2">
    <source>
        <dbReference type="ARBA" id="ARBA00001961"/>
    </source>
</evidence>
<dbReference type="Gene3D" id="3.60.130.10">
    <property type="entry name" value="Clavaminate synthase-like"/>
    <property type="match status" value="2"/>
</dbReference>
<keyword evidence="10" id="KW-0408">Iron</keyword>
<reference evidence="21" key="4">
    <citation type="journal article" date="2015" name="G3 (Bethesda)">
        <title>Genome sequences of three phytopathogenic species of the Magnaporthaceae family of fungi.</title>
        <authorList>
            <person name="Okagaki L.H."/>
            <person name="Nunes C.C."/>
            <person name="Sailsbery J."/>
            <person name="Clay B."/>
            <person name="Brown D."/>
            <person name="John T."/>
            <person name="Oh Y."/>
            <person name="Young N."/>
            <person name="Fitzgerald M."/>
            <person name="Haas B.J."/>
            <person name="Zeng Q."/>
            <person name="Young S."/>
            <person name="Adiconis X."/>
            <person name="Fan L."/>
            <person name="Levin J.Z."/>
            <person name="Mitchell T.K."/>
            <person name="Okubara P.A."/>
            <person name="Farman M.L."/>
            <person name="Kohn L.M."/>
            <person name="Birren B."/>
            <person name="Ma L.-J."/>
            <person name="Dean R.A."/>
        </authorList>
    </citation>
    <scope>NUCLEOTIDE SEQUENCE</scope>
    <source>
        <strain evidence="21">R3-111a-1</strain>
    </source>
</reference>
<evidence type="ECO:0000256" key="16">
    <source>
        <dbReference type="ARBA" id="ARBA00071191"/>
    </source>
</evidence>
<dbReference type="InterPro" id="IPR010376">
    <property type="entry name" value="GBBH-like_N"/>
</dbReference>
<dbReference type="RefSeq" id="XP_009218658.1">
    <property type="nucleotide sequence ID" value="XM_009220394.1"/>
</dbReference>
<keyword evidence="8 20" id="KW-0223">Dioxygenase</keyword>
<comment type="function">
    <text evidence="14">Converts trimethyllysine (TML) into hydroxytrimethyllysine (HTML).</text>
</comment>
<evidence type="ECO:0000256" key="7">
    <source>
        <dbReference type="ARBA" id="ARBA00022873"/>
    </source>
</evidence>
<name>J3NMW2_GAET3</name>
<dbReference type="EMBL" id="GL385396">
    <property type="protein sequence ID" value="EJT77513.1"/>
    <property type="molecule type" value="Genomic_DNA"/>
</dbReference>
<dbReference type="InterPro" id="IPR003819">
    <property type="entry name" value="TauD/TfdA-like"/>
</dbReference>
<organism evidence="20">
    <name type="scientific">Gaeumannomyces tritici (strain R3-111a-1)</name>
    <name type="common">Wheat and barley take-all root rot fungus</name>
    <name type="synonym">Gaeumannomyces graminis var. tritici</name>
    <dbReference type="NCBI Taxonomy" id="644352"/>
    <lineage>
        <taxon>Eukaryota</taxon>
        <taxon>Fungi</taxon>
        <taxon>Dikarya</taxon>
        <taxon>Ascomycota</taxon>
        <taxon>Pezizomycotina</taxon>
        <taxon>Sordariomycetes</taxon>
        <taxon>Sordariomycetidae</taxon>
        <taxon>Magnaporthales</taxon>
        <taxon>Magnaporthaceae</taxon>
        <taxon>Gaeumannomyces</taxon>
    </lineage>
</organism>
<feature type="compositionally biased region" description="Polar residues" evidence="17">
    <location>
        <begin position="331"/>
        <end position="350"/>
    </location>
</feature>
<evidence type="ECO:0000313" key="21">
    <source>
        <dbReference type="EnsemblFungi" id="EJT77513"/>
    </source>
</evidence>
<reference evidence="20" key="2">
    <citation type="submission" date="2010-07" db="EMBL/GenBank/DDBJ databases">
        <authorList>
            <consortium name="The Broad Institute Genome Sequencing Platform"/>
            <consortium name="Broad Institute Genome Sequencing Center for Infectious Disease"/>
            <person name="Ma L.-J."/>
            <person name="Dead R."/>
            <person name="Young S."/>
            <person name="Zeng Q."/>
            <person name="Koehrsen M."/>
            <person name="Alvarado L."/>
            <person name="Berlin A."/>
            <person name="Chapman S.B."/>
            <person name="Chen Z."/>
            <person name="Freedman E."/>
            <person name="Gellesch M."/>
            <person name="Goldberg J."/>
            <person name="Griggs A."/>
            <person name="Gujja S."/>
            <person name="Heilman E.R."/>
            <person name="Heiman D."/>
            <person name="Hepburn T."/>
            <person name="Howarth C."/>
            <person name="Jen D."/>
            <person name="Larson L."/>
            <person name="Mehta T."/>
            <person name="Neiman D."/>
            <person name="Pearson M."/>
            <person name="Roberts A."/>
            <person name="Saif S."/>
            <person name="Shea T."/>
            <person name="Shenoy N."/>
            <person name="Sisk P."/>
            <person name="Stolte C."/>
            <person name="Sykes S."/>
            <person name="Walk T."/>
            <person name="White J."/>
            <person name="Yandava C."/>
            <person name="Haas B."/>
            <person name="Nusbaum C."/>
            <person name="Birren B."/>
        </authorList>
    </citation>
    <scope>NUCLEOTIDE SEQUENCE</scope>
    <source>
        <strain evidence="20">R3-111a-1</strain>
    </source>
</reference>
<evidence type="ECO:0000256" key="12">
    <source>
        <dbReference type="ARBA" id="ARBA00031778"/>
    </source>
</evidence>